<name>A0A158AFN4_9BURK</name>
<evidence type="ECO:0000313" key="2">
    <source>
        <dbReference type="EMBL" id="SAK56509.1"/>
    </source>
</evidence>
<dbReference type="AlphaFoldDB" id="A0A158AFN4"/>
<feature type="compositionally biased region" description="Basic and acidic residues" evidence="1">
    <location>
        <begin position="9"/>
        <end position="24"/>
    </location>
</feature>
<evidence type="ECO:0000256" key="1">
    <source>
        <dbReference type="SAM" id="MobiDB-lite"/>
    </source>
</evidence>
<dbReference type="STRING" id="1777137.AWB76_02305"/>
<dbReference type="EMBL" id="FCOI02000006">
    <property type="protein sequence ID" value="SAK56509.1"/>
    <property type="molecule type" value="Genomic_DNA"/>
</dbReference>
<sequence>MEQLAFRAGSDRDPPPNHACKSEQESVESNLRWLQWRACPGLMNNRRAGRACLPQEALMLREAEKPSATAHSLTRCALRLWGIRTRYSNRSEPRVSRRLNQAKSRRRWGIRCVKEGPGAQRRGRALPNNKRPIAPGLQFRAAKADSVRLLDLFLLEEPMRGLIGPRSDPCMRRMLAELPSESPMPLRKEAQRVGPTSLTVTVERCG</sequence>
<dbReference type="Proteomes" id="UP000054624">
    <property type="component" value="Unassembled WGS sequence"/>
</dbReference>
<reference evidence="3" key="1">
    <citation type="submission" date="2016-01" db="EMBL/GenBank/DDBJ databases">
        <authorList>
            <person name="Peeters Charlotte."/>
        </authorList>
    </citation>
    <scope>NUCLEOTIDE SEQUENCE [LARGE SCALE GENOMIC DNA]</scope>
</reference>
<evidence type="ECO:0000313" key="3">
    <source>
        <dbReference type="Proteomes" id="UP000054624"/>
    </source>
</evidence>
<feature type="region of interest" description="Disordered" evidence="1">
    <location>
        <begin position="1"/>
        <end position="24"/>
    </location>
</feature>
<protein>
    <submittedName>
        <fullName evidence="2">Uncharacterized protein</fullName>
    </submittedName>
</protein>
<accession>A0A158AFN4</accession>
<keyword evidence="3" id="KW-1185">Reference proteome</keyword>
<organism evidence="2 3">
    <name type="scientific">Caballeronia temeraria</name>
    <dbReference type="NCBI Taxonomy" id="1777137"/>
    <lineage>
        <taxon>Bacteria</taxon>
        <taxon>Pseudomonadati</taxon>
        <taxon>Pseudomonadota</taxon>
        <taxon>Betaproteobacteria</taxon>
        <taxon>Burkholderiales</taxon>
        <taxon>Burkholderiaceae</taxon>
        <taxon>Caballeronia</taxon>
    </lineage>
</organism>
<gene>
    <name evidence="2" type="ORF">AWB76_02305</name>
</gene>
<proteinExistence type="predicted"/>